<name>A0A0E9X3Q7_ANGAN</name>
<evidence type="ECO:0000313" key="1">
    <source>
        <dbReference type="EMBL" id="JAH96303.1"/>
    </source>
</evidence>
<sequence>MRNCPKLPIKGQGFGPGGTLENVRFLNLCDTKNTAKNTATATKYTLENKVIHCSCCHNCLSIATTLLNVTI</sequence>
<organism evidence="1">
    <name type="scientific">Anguilla anguilla</name>
    <name type="common">European freshwater eel</name>
    <name type="synonym">Muraena anguilla</name>
    <dbReference type="NCBI Taxonomy" id="7936"/>
    <lineage>
        <taxon>Eukaryota</taxon>
        <taxon>Metazoa</taxon>
        <taxon>Chordata</taxon>
        <taxon>Craniata</taxon>
        <taxon>Vertebrata</taxon>
        <taxon>Euteleostomi</taxon>
        <taxon>Actinopterygii</taxon>
        <taxon>Neopterygii</taxon>
        <taxon>Teleostei</taxon>
        <taxon>Anguilliformes</taxon>
        <taxon>Anguillidae</taxon>
        <taxon>Anguilla</taxon>
    </lineage>
</organism>
<accession>A0A0E9X3Q7</accession>
<reference evidence="1" key="2">
    <citation type="journal article" date="2015" name="Fish Shellfish Immunol.">
        <title>Early steps in the European eel (Anguilla anguilla)-Vibrio vulnificus interaction in the gills: Role of the RtxA13 toxin.</title>
        <authorList>
            <person name="Callol A."/>
            <person name="Pajuelo D."/>
            <person name="Ebbesson L."/>
            <person name="Teles M."/>
            <person name="MacKenzie S."/>
            <person name="Amaro C."/>
        </authorList>
    </citation>
    <scope>NUCLEOTIDE SEQUENCE</scope>
</reference>
<protein>
    <submittedName>
        <fullName evidence="1">Uncharacterized protein</fullName>
    </submittedName>
</protein>
<proteinExistence type="predicted"/>
<dbReference type="EMBL" id="GBXM01012274">
    <property type="protein sequence ID" value="JAH96303.1"/>
    <property type="molecule type" value="Transcribed_RNA"/>
</dbReference>
<dbReference type="AlphaFoldDB" id="A0A0E9X3Q7"/>
<reference evidence="1" key="1">
    <citation type="submission" date="2014-11" db="EMBL/GenBank/DDBJ databases">
        <authorList>
            <person name="Amaro Gonzalez C."/>
        </authorList>
    </citation>
    <scope>NUCLEOTIDE SEQUENCE</scope>
</reference>